<feature type="non-terminal residue" evidence="1">
    <location>
        <position position="153"/>
    </location>
</feature>
<protein>
    <submittedName>
        <fullName evidence="1">Uncharacterized protein</fullName>
    </submittedName>
</protein>
<reference evidence="1" key="1">
    <citation type="journal article" date="2020" name="Stud. Mycol.">
        <title>101 Dothideomycetes genomes: a test case for predicting lifestyles and emergence of pathogens.</title>
        <authorList>
            <person name="Haridas S."/>
            <person name="Albert R."/>
            <person name="Binder M."/>
            <person name="Bloem J."/>
            <person name="Labutti K."/>
            <person name="Salamov A."/>
            <person name="Andreopoulos B."/>
            <person name="Baker S."/>
            <person name="Barry K."/>
            <person name="Bills G."/>
            <person name="Bluhm B."/>
            <person name="Cannon C."/>
            <person name="Castanera R."/>
            <person name="Culley D."/>
            <person name="Daum C."/>
            <person name="Ezra D."/>
            <person name="Gonzalez J."/>
            <person name="Henrissat B."/>
            <person name="Kuo A."/>
            <person name="Liang C."/>
            <person name="Lipzen A."/>
            <person name="Lutzoni F."/>
            <person name="Magnuson J."/>
            <person name="Mondo S."/>
            <person name="Nolan M."/>
            <person name="Ohm R."/>
            <person name="Pangilinan J."/>
            <person name="Park H.-J."/>
            <person name="Ramirez L."/>
            <person name="Alfaro M."/>
            <person name="Sun H."/>
            <person name="Tritt A."/>
            <person name="Yoshinaga Y."/>
            <person name="Zwiers L.-H."/>
            <person name="Turgeon B."/>
            <person name="Goodwin S."/>
            <person name="Spatafora J."/>
            <person name="Crous P."/>
            <person name="Grigoriev I."/>
        </authorList>
    </citation>
    <scope>NUCLEOTIDE SEQUENCE</scope>
    <source>
        <strain evidence="1">CBS 110217</strain>
    </source>
</reference>
<sequence length="153" mass="16301">LAAATITIAAPTPPDEIPAAIAGTVLTDDGITYEIKDMGKEVRAFDGRVDNGNYPHPISYQINEGFRCRFYLDATHGVGSPIGEFTGSGIFSEWVAFYACWHTTAVVIQDQPTGANGNAIPCGFTRTVDGGNPSLLETGKNPTRLGYFTLDGK</sequence>
<dbReference type="Proteomes" id="UP000799777">
    <property type="component" value="Unassembled WGS sequence"/>
</dbReference>
<evidence type="ECO:0000313" key="1">
    <source>
        <dbReference type="EMBL" id="KAF2032520.1"/>
    </source>
</evidence>
<accession>A0A9P4LPS8</accession>
<feature type="non-terminal residue" evidence="1">
    <location>
        <position position="1"/>
    </location>
</feature>
<keyword evidence="2" id="KW-1185">Reference proteome</keyword>
<dbReference type="EMBL" id="ML978172">
    <property type="protein sequence ID" value="KAF2032520.1"/>
    <property type="molecule type" value="Genomic_DNA"/>
</dbReference>
<evidence type="ECO:0000313" key="2">
    <source>
        <dbReference type="Proteomes" id="UP000799777"/>
    </source>
</evidence>
<name>A0A9P4LPS8_9PLEO</name>
<organism evidence="1 2">
    <name type="scientific">Setomelanomma holmii</name>
    <dbReference type="NCBI Taxonomy" id="210430"/>
    <lineage>
        <taxon>Eukaryota</taxon>
        <taxon>Fungi</taxon>
        <taxon>Dikarya</taxon>
        <taxon>Ascomycota</taxon>
        <taxon>Pezizomycotina</taxon>
        <taxon>Dothideomycetes</taxon>
        <taxon>Pleosporomycetidae</taxon>
        <taxon>Pleosporales</taxon>
        <taxon>Pleosporineae</taxon>
        <taxon>Phaeosphaeriaceae</taxon>
        <taxon>Setomelanomma</taxon>
    </lineage>
</organism>
<comment type="caution">
    <text evidence="1">The sequence shown here is derived from an EMBL/GenBank/DDBJ whole genome shotgun (WGS) entry which is preliminary data.</text>
</comment>
<dbReference type="OrthoDB" id="3692973at2759"/>
<proteinExistence type="predicted"/>
<gene>
    <name evidence="1" type="ORF">EK21DRAFT_34824</name>
</gene>
<dbReference type="AlphaFoldDB" id="A0A9P4LPS8"/>